<comment type="caution">
    <text evidence="3">The sequence shown here is derived from an EMBL/GenBank/DDBJ whole genome shotgun (WGS) entry which is preliminary data.</text>
</comment>
<dbReference type="Pfam" id="PF10022">
    <property type="entry name" value="DUF2264"/>
    <property type="match status" value="1"/>
</dbReference>
<proteinExistence type="predicted"/>
<dbReference type="Pfam" id="PF20938">
    <property type="entry name" value="DUF2264_C"/>
    <property type="match status" value="1"/>
</dbReference>
<dbReference type="AlphaFoldDB" id="A0A5C5GFL8"/>
<dbReference type="RefSeq" id="WP_140194170.1">
    <property type="nucleotide sequence ID" value="NZ_CP065915.1"/>
</dbReference>
<organism evidence="3 4">
    <name type="scientific">Pelagovum pacificum</name>
    <dbReference type="NCBI Taxonomy" id="2588711"/>
    <lineage>
        <taxon>Bacteria</taxon>
        <taxon>Pseudomonadati</taxon>
        <taxon>Pseudomonadota</taxon>
        <taxon>Alphaproteobacteria</taxon>
        <taxon>Rhodobacterales</taxon>
        <taxon>Paracoccaceae</taxon>
        <taxon>Pelagovum</taxon>
    </lineage>
</organism>
<dbReference type="Proteomes" id="UP000314011">
    <property type="component" value="Unassembled WGS sequence"/>
</dbReference>
<gene>
    <name evidence="3" type="ORF">FHY64_09475</name>
</gene>
<dbReference type="PANTHER" id="PTHR35339:SF4">
    <property type="entry name" value="LINALOOL DEHYDRATASE_ISOMERASE DOMAIN-CONTAINING PROTEIN"/>
    <property type="match status" value="1"/>
</dbReference>
<evidence type="ECO:0000259" key="1">
    <source>
        <dbReference type="Pfam" id="PF10022"/>
    </source>
</evidence>
<keyword evidence="4" id="KW-1185">Reference proteome</keyword>
<evidence type="ECO:0000313" key="3">
    <source>
        <dbReference type="EMBL" id="TNY33483.1"/>
    </source>
</evidence>
<evidence type="ECO:0000313" key="4">
    <source>
        <dbReference type="Proteomes" id="UP000314011"/>
    </source>
</evidence>
<accession>A0A5C5GFL8</accession>
<dbReference type="InterPro" id="IPR049349">
    <property type="entry name" value="DUF2264_N"/>
</dbReference>
<dbReference type="EMBL" id="VFFF01000001">
    <property type="protein sequence ID" value="TNY33483.1"/>
    <property type="molecule type" value="Genomic_DNA"/>
</dbReference>
<evidence type="ECO:0000259" key="2">
    <source>
        <dbReference type="Pfam" id="PF20938"/>
    </source>
</evidence>
<dbReference type="InterPro" id="IPR049237">
    <property type="entry name" value="DUF2264_C"/>
</dbReference>
<dbReference type="OrthoDB" id="9813465at2"/>
<dbReference type="PANTHER" id="PTHR35339">
    <property type="entry name" value="LINALOOL DEHYDRATASE_ISOMERASE DOMAIN-CONTAINING PROTEIN"/>
    <property type="match status" value="1"/>
</dbReference>
<feature type="domain" description="DUF2264" evidence="2">
    <location>
        <begin position="382"/>
        <end position="597"/>
    </location>
</feature>
<dbReference type="PIRSF" id="PIRSF014753">
    <property type="entry name" value="UCP014753"/>
    <property type="match status" value="1"/>
</dbReference>
<feature type="domain" description="DUF2264" evidence="1">
    <location>
        <begin position="29"/>
        <end position="369"/>
    </location>
</feature>
<sequence length="634" mass="70320">MSATPAWLQERTVRKLVEANPMHGNPLRTRADLGRAASDMIAPLLPLMSESRARIRIGVGGAHYSSEAAEMESFARPLWALAPLVAGGIGHPNATDWAIGLMNGTDADHPDYWGDVNRFDQRMVEMAGLSLGILLAPDTFWTPMPEAARARTAMWLRWINAYPPADNNWLFFRVLTNLALRSVGEHWDEGLTRAALDRIEQFHIEGGHYRDGTWYQLDYYTPMGMHFYGLIIAQLVPDLFPDLAQRYRERARTYAQDFQHWFAGDGAAVPFGRSMTYRYAQGAFWAACAFAGEEVLPWGRIKGLLMRHLRWWADRPVTDRDGILTIGYGYPNLLMSEAYNAPGSPYWGLKSFLPLALGEDHPFWTAEEEAPDALPTGRHLCRPAGTVTRRAAEDALMLTGGQDGREHRYSDAKYGRFAYSSAFGFSVASDAWGDRVDRHAVDCGLSMSRDGLSWLSRATITEAGIDGDMAWGRWAPDGGLTVDSWLDLGPEGWHVRLHRVVTDVPIELAEGGFAIDRAGDGHLTPDDWITEASGEARVRTRSALSWLLDLTGGREGRIMRAAPNTNLLYPRTFFPRLSGRVEAGETWIATAVMGLTDPDATPVAFELPETARALLTREGVELSGWRGLGASPAT</sequence>
<name>A0A5C5GFL8_9RHOB</name>
<reference evidence="3 4" key="1">
    <citation type="submission" date="2019-06" db="EMBL/GenBank/DDBJ databases">
        <title>Genome of new Rhodobacteraceae sp. SM1903.</title>
        <authorList>
            <person name="Ren X."/>
        </authorList>
    </citation>
    <scope>NUCLEOTIDE SEQUENCE [LARGE SCALE GENOMIC DNA]</scope>
    <source>
        <strain evidence="3 4">SM1903</strain>
    </source>
</reference>
<protein>
    <submittedName>
        <fullName evidence="3">DUF2264 domain-containing protein</fullName>
    </submittedName>
</protein>
<dbReference type="InterPro" id="IPR016624">
    <property type="entry name" value="UCP014753"/>
</dbReference>